<dbReference type="Proteomes" id="UP000027265">
    <property type="component" value="Unassembled WGS sequence"/>
</dbReference>
<organism evidence="2 3">
    <name type="scientific">Jaapia argillacea MUCL 33604</name>
    <dbReference type="NCBI Taxonomy" id="933084"/>
    <lineage>
        <taxon>Eukaryota</taxon>
        <taxon>Fungi</taxon>
        <taxon>Dikarya</taxon>
        <taxon>Basidiomycota</taxon>
        <taxon>Agaricomycotina</taxon>
        <taxon>Agaricomycetes</taxon>
        <taxon>Agaricomycetidae</taxon>
        <taxon>Jaapiales</taxon>
        <taxon>Jaapiaceae</taxon>
        <taxon>Jaapia</taxon>
    </lineage>
</organism>
<dbReference type="HOGENOM" id="CLU_792417_0_0_1"/>
<feature type="compositionally biased region" description="Low complexity" evidence="1">
    <location>
        <begin position="182"/>
        <end position="195"/>
    </location>
</feature>
<dbReference type="STRING" id="933084.A0A067P8B3"/>
<dbReference type="AlphaFoldDB" id="A0A067P8B3"/>
<name>A0A067P8B3_9AGAM</name>
<accession>A0A067P8B3</accession>
<dbReference type="InParanoid" id="A0A067P8B3"/>
<reference evidence="3" key="1">
    <citation type="journal article" date="2014" name="Proc. Natl. Acad. Sci. U.S.A.">
        <title>Extensive sampling of basidiomycete genomes demonstrates inadequacy of the white-rot/brown-rot paradigm for wood decay fungi.</title>
        <authorList>
            <person name="Riley R."/>
            <person name="Salamov A.A."/>
            <person name="Brown D.W."/>
            <person name="Nagy L.G."/>
            <person name="Floudas D."/>
            <person name="Held B.W."/>
            <person name="Levasseur A."/>
            <person name="Lombard V."/>
            <person name="Morin E."/>
            <person name="Otillar R."/>
            <person name="Lindquist E.A."/>
            <person name="Sun H."/>
            <person name="LaButti K.M."/>
            <person name="Schmutz J."/>
            <person name="Jabbour D."/>
            <person name="Luo H."/>
            <person name="Baker S.E."/>
            <person name="Pisabarro A.G."/>
            <person name="Walton J.D."/>
            <person name="Blanchette R.A."/>
            <person name="Henrissat B."/>
            <person name="Martin F."/>
            <person name="Cullen D."/>
            <person name="Hibbett D.S."/>
            <person name="Grigoriev I.V."/>
        </authorList>
    </citation>
    <scope>NUCLEOTIDE SEQUENCE [LARGE SCALE GENOMIC DNA]</scope>
    <source>
        <strain evidence="3">MUCL 33604</strain>
    </source>
</reference>
<proteinExistence type="predicted"/>
<protein>
    <submittedName>
        <fullName evidence="2">Uncharacterized protein</fullName>
    </submittedName>
</protein>
<sequence>MPLEYPGGGQPYIYDLFFRYEHWLCLVILIELVNSELGDGECSGVTYDNLVDRILQGSPPSPVCFLSKLKLKKEVQLMLTKFPFFVQLTEHPSANDTETKSEARALWVYRRNLDPDAARSRFTSGLSETLEDFPPVPMQQPVPHKSSSHSQTSDPRLGVPPPHPSNEPSTSNPANPTPPPTTRSISIQTSPQSSTGIGSSYPCTPDRLYSPTTPTIRSCAPSPQLSIPFASPILLRTPQSPTIGPRLFLQSSPCTAATTEYDSPFGSPILLRTGSPRGSRTMMYARGHTSASPGNSSPRSVRAISLSLGSPSSSLCLPSNPPHDRTNFSFSVHPTAEALLPAFRLSPVHW</sequence>
<feature type="region of interest" description="Disordered" evidence="1">
    <location>
        <begin position="128"/>
        <end position="217"/>
    </location>
</feature>
<keyword evidence="3" id="KW-1185">Reference proteome</keyword>
<evidence type="ECO:0000256" key="1">
    <source>
        <dbReference type="SAM" id="MobiDB-lite"/>
    </source>
</evidence>
<evidence type="ECO:0000313" key="2">
    <source>
        <dbReference type="EMBL" id="KDQ50984.1"/>
    </source>
</evidence>
<gene>
    <name evidence="2" type="ORF">JAAARDRAFT_73928</name>
</gene>
<dbReference type="EMBL" id="KL197753">
    <property type="protein sequence ID" value="KDQ50984.1"/>
    <property type="molecule type" value="Genomic_DNA"/>
</dbReference>
<evidence type="ECO:0000313" key="3">
    <source>
        <dbReference type="Proteomes" id="UP000027265"/>
    </source>
</evidence>